<gene>
    <name evidence="1" type="ORF">EVA_05954</name>
</gene>
<comment type="caution">
    <text evidence="1">The sequence shown here is derived from an EMBL/GenBank/DDBJ whole genome shotgun (WGS) entry which is preliminary data.</text>
</comment>
<evidence type="ECO:0000313" key="1">
    <source>
        <dbReference type="EMBL" id="EJX05936.1"/>
    </source>
</evidence>
<dbReference type="EMBL" id="AMCI01001323">
    <property type="protein sequence ID" value="EJX05936.1"/>
    <property type="molecule type" value="Genomic_DNA"/>
</dbReference>
<protein>
    <submittedName>
        <fullName evidence="1">Outer membrane assembly protein</fullName>
    </submittedName>
</protein>
<accession>J9D069</accession>
<proteinExistence type="predicted"/>
<feature type="non-terminal residue" evidence="1">
    <location>
        <position position="1"/>
    </location>
</feature>
<sequence>FKVVKCRYKDFLKPAKQAELDSVRRNVREEIRDAIREQIRKAAPELGDSLSMERDILSERMNGSA</sequence>
<name>J9D069_9ZZZZ</name>
<reference evidence="1" key="1">
    <citation type="journal article" date="2012" name="PLoS ONE">
        <title>Gene sets for utilization of primary and secondary nutrition supplies in the distal gut of endangered iberian lynx.</title>
        <authorList>
            <person name="Alcaide M."/>
            <person name="Messina E."/>
            <person name="Richter M."/>
            <person name="Bargiela R."/>
            <person name="Peplies J."/>
            <person name="Huws S.A."/>
            <person name="Newbold C.J."/>
            <person name="Golyshin P.N."/>
            <person name="Simon M.A."/>
            <person name="Lopez G."/>
            <person name="Yakimov M.M."/>
            <person name="Ferrer M."/>
        </authorList>
    </citation>
    <scope>NUCLEOTIDE SEQUENCE</scope>
</reference>
<dbReference type="AlphaFoldDB" id="J9D069"/>
<organism evidence="1">
    <name type="scientific">gut metagenome</name>
    <dbReference type="NCBI Taxonomy" id="749906"/>
    <lineage>
        <taxon>unclassified sequences</taxon>
        <taxon>metagenomes</taxon>
        <taxon>organismal metagenomes</taxon>
    </lineage>
</organism>